<comment type="catalytic activity">
    <reaction evidence="4">
        <text>RX + glutathione = an S-substituted glutathione + a halide anion + H(+)</text>
        <dbReference type="Rhea" id="RHEA:16437"/>
        <dbReference type="ChEBI" id="CHEBI:15378"/>
        <dbReference type="ChEBI" id="CHEBI:16042"/>
        <dbReference type="ChEBI" id="CHEBI:17792"/>
        <dbReference type="ChEBI" id="CHEBI:57925"/>
        <dbReference type="ChEBI" id="CHEBI:90779"/>
        <dbReference type="EC" id="2.5.1.18"/>
    </reaction>
</comment>
<dbReference type="Pfam" id="PF14497">
    <property type="entry name" value="GST_C_3"/>
    <property type="match status" value="1"/>
</dbReference>
<dbReference type="OrthoDB" id="414243at2759"/>
<dbReference type="InterPro" id="IPR050213">
    <property type="entry name" value="GST_superfamily"/>
</dbReference>
<sequence length="203" mass="22766">MSPTKLTYFNVSGLGEGIRYLLHYGGVDFEDERITKEEFPGWKDKLPLGQLPVLDFEGRTLYQSMSICRFLAKRFHLTGQDEWDTLKCDIAIDTIADIASAITPSADETDEEAKKAKKAAALTKINFLTEKLEEQLANNDGHFVDGQLTWSDLMFAALYPTLLHRAGGEDIFAERPLLKALKAKVDALPAIKAYLDKRPPVPY</sequence>
<proteinExistence type="inferred from homology"/>
<dbReference type="CDD" id="cd03192">
    <property type="entry name" value="GST_C_Sigma_like"/>
    <property type="match status" value="1"/>
</dbReference>
<dbReference type="SFLD" id="SFLDG00363">
    <property type="entry name" value="AMPS_(cytGST):_Alpha-__Mu-__Pi"/>
    <property type="match status" value="1"/>
</dbReference>
<dbReference type="GO" id="GO:0006749">
    <property type="term" value="P:glutathione metabolic process"/>
    <property type="evidence" value="ECO:0007669"/>
    <property type="project" value="TreeGrafter"/>
</dbReference>
<evidence type="ECO:0000256" key="3">
    <source>
        <dbReference type="ARBA" id="ARBA00038317"/>
    </source>
</evidence>
<dbReference type="FunFam" id="1.20.1050.10:FF:000030">
    <property type="entry name" value="Glutathione S-transferase S1"/>
    <property type="match status" value="1"/>
</dbReference>
<dbReference type="SFLD" id="SFLDS00019">
    <property type="entry name" value="Glutathione_Transferase_(cytos"/>
    <property type="match status" value="1"/>
</dbReference>
<dbReference type="InterPro" id="IPR004045">
    <property type="entry name" value="Glutathione_S-Trfase_N"/>
</dbReference>
<gene>
    <name evidence="7" type="ORF">CLODIP_2_CD12830</name>
</gene>
<dbReference type="AlphaFoldDB" id="A0A8S1CLR7"/>
<dbReference type="EMBL" id="CADEPI010000073">
    <property type="protein sequence ID" value="CAB3372553.1"/>
    <property type="molecule type" value="Genomic_DNA"/>
</dbReference>
<evidence type="ECO:0000256" key="2">
    <source>
        <dbReference type="ARBA" id="ARBA00022679"/>
    </source>
</evidence>
<dbReference type="InterPro" id="IPR036249">
    <property type="entry name" value="Thioredoxin-like_sf"/>
</dbReference>
<dbReference type="Gene3D" id="1.20.1050.10">
    <property type="match status" value="1"/>
</dbReference>
<evidence type="ECO:0000256" key="1">
    <source>
        <dbReference type="ARBA" id="ARBA00012452"/>
    </source>
</evidence>
<dbReference type="SUPFAM" id="SSF47616">
    <property type="entry name" value="GST C-terminal domain-like"/>
    <property type="match status" value="1"/>
</dbReference>
<keyword evidence="2" id="KW-0808">Transferase</keyword>
<dbReference type="PROSITE" id="PS50404">
    <property type="entry name" value="GST_NTER"/>
    <property type="match status" value="1"/>
</dbReference>
<evidence type="ECO:0000259" key="6">
    <source>
        <dbReference type="PROSITE" id="PS50405"/>
    </source>
</evidence>
<organism evidence="7 8">
    <name type="scientific">Cloeon dipterum</name>
    <dbReference type="NCBI Taxonomy" id="197152"/>
    <lineage>
        <taxon>Eukaryota</taxon>
        <taxon>Metazoa</taxon>
        <taxon>Ecdysozoa</taxon>
        <taxon>Arthropoda</taxon>
        <taxon>Hexapoda</taxon>
        <taxon>Insecta</taxon>
        <taxon>Pterygota</taxon>
        <taxon>Palaeoptera</taxon>
        <taxon>Ephemeroptera</taxon>
        <taxon>Pisciforma</taxon>
        <taxon>Baetidae</taxon>
        <taxon>Cloeon</taxon>
    </lineage>
</organism>
<reference evidence="7 8" key="1">
    <citation type="submission" date="2020-04" db="EMBL/GenBank/DDBJ databases">
        <authorList>
            <person name="Alioto T."/>
            <person name="Alioto T."/>
            <person name="Gomez Garrido J."/>
        </authorList>
    </citation>
    <scope>NUCLEOTIDE SEQUENCE [LARGE SCALE GENOMIC DNA]</scope>
</reference>
<feature type="domain" description="GST N-terminal" evidence="5">
    <location>
        <begin position="2"/>
        <end position="79"/>
    </location>
</feature>
<dbReference type="InterPro" id="IPR036282">
    <property type="entry name" value="Glutathione-S-Trfase_C_sf"/>
</dbReference>
<evidence type="ECO:0000313" key="8">
    <source>
        <dbReference type="Proteomes" id="UP000494165"/>
    </source>
</evidence>
<dbReference type="InterPro" id="IPR004046">
    <property type="entry name" value="GST_C"/>
</dbReference>
<dbReference type="FunFam" id="3.40.30.10:FF:000035">
    <property type="entry name" value="hematopoietic prostaglandin D synthase"/>
    <property type="match status" value="1"/>
</dbReference>
<comment type="caution">
    <text evidence="7">The sequence shown here is derived from an EMBL/GenBank/DDBJ whole genome shotgun (WGS) entry which is preliminary data.</text>
</comment>
<dbReference type="EC" id="2.5.1.18" evidence="1"/>
<feature type="domain" description="GST C-terminal" evidence="6">
    <location>
        <begin position="81"/>
        <end position="203"/>
    </location>
</feature>
<comment type="similarity">
    <text evidence="3">Belongs to the GST superfamily. Sigma family.</text>
</comment>
<dbReference type="PANTHER" id="PTHR11571">
    <property type="entry name" value="GLUTATHIONE S-TRANSFERASE"/>
    <property type="match status" value="1"/>
</dbReference>
<dbReference type="PANTHER" id="PTHR11571:SF224">
    <property type="entry name" value="HEMATOPOIETIC PROSTAGLANDIN D SYNTHASE"/>
    <property type="match status" value="1"/>
</dbReference>
<dbReference type="InterPro" id="IPR010987">
    <property type="entry name" value="Glutathione-S-Trfase_C-like"/>
</dbReference>
<evidence type="ECO:0000256" key="4">
    <source>
        <dbReference type="ARBA" id="ARBA00047960"/>
    </source>
</evidence>
<name>A0A8S1CLR7_9INSE</name>
<dbReference type="InterPro" id="IPR040079">
    <property type="entry name" value="Glutathione_S-Trfase"/>
</dbReference>
<dbReference type="CDD" id="cd03039">
    <property type="entry name" value="GST_N_Sigma_like"/>
    <property type="match status" value="1"/>
</dbReference>
<accession>A0A8S1CLR7</accession>
<keyword evidence="8" id="KW-1185">Reference proteome</keyword>
<dbReference type="PROSITE" id="PS50405">
    <property type="entry name" value="GST_CTER"/>
    <property type="match status" value="1"/>
</dbReference>
<dbReference type="Pfam" id="PF02798">
    <property type="entry name" value="GST_N"/>
    <property type="match status" value="1"/>
</dbReference>
<dbReference type="Proteomes" id="UP000494165">
    <property type="component" value="Unassembled WGS sequence"/>
</dbReference>
<dbReference type="GO" id="GO:0004364">
    <property type="term" value="F:glutathione transferase activity"/>
    <property type="evidence" value="ECO:0007669"/>
    <property type="project" value="UniProtKB-EC"/>
</dbReference>
<evidence type="ECO:0000313" key="7">
    <source>
        <dbReference type="EMBL" id="CAB3372553.1"/>
    </source>
</evidence>
<evidence type="ECO:0000259" key="5">
    <source>
        <dbReference type="PROSITE" id="PS50404"/>
    </source>
</evidence>
<dbReference type="Gene3D" id="3.40.30.10">
    <property type="entry name" value="Glutaredoxin"/>
    <property type="match status" value="1"/>
</dbReference>
<dbReference type="SFLD" id="SFLDG01205">
    <property type="entry name" value="AMPS.1"/>
    <property type="match status" value="1"/>
</dbReference>
<dbReference type="GO" id="GO:0004602">
    <property type="term" value="F:glutathione peroxidase activity"/>
    <property type="evidence" value="ECO:0007669"/>
    <property type="project" value="UniProtKB-ARBA"/>
</dbReference>
<dbReference type="SUPFAM" id="SSF52833">
    <property type="entry name" value="Thioredoxin-like"/>
    <property type="match status" value="1"/>
</dbReference>
<protein>
    <recommendedName>
        <fullName evidence="1">glutathione transferase</fullName>
        <ecNumber evidence="1">2.5.1.18</ecNumber>
    </recommendedName>
</protein>